<dbReference type="Proteomes" id="UP000092993">
    <property type="component" value="Unassembled WGS sequence"/>
</dbReference>
<accession>A0A1C7MBG8</accession>
<organism evidence="1 2">
    <name type="scientific">Grifola frondosa</name>
    <name type="common">Maitake</name>
    <name type="synonym">Polyporus frondosus</name>
    <dbReference type="NCBI Taxonomy" id="5627"/>
    <lineage>
        <taxon>Eukaryota</taxon>
        <taxon>Fungi</taxon>
        <taxon>Dikarya</taxon>
        <taxon>Basidiomycota</taxon>
        <taxon>Agaricomycotina</taxon>
        <taxon>Agaricomycetes</taxon>
        <taxon>Polyporales</taxon>
        <taxon>Grifolaceae</taxon>
        <taxon>Grifola</taxon>
    </lineage>
</organism>
<reference evidence="1 2" key="1">
    <citation type="submission" date="2016-03" db="EMBL/GenBank/DDBJ databases">
        <title>Whole genome sequencing of Grifola frondosa 9006-11.</title>
        <authorList>
            <person name="Min B."/>
            <person name="Park H."/>
            <person name="Kim J.-G."/>
            <person name="Cho H."/>
            <person name="Oh Y.-L."/>
            <person name="Kong W.-S."/>
            <person name="Choi I.-G."/>
        </authorList>
    </citation>
    <scope>NUCLEOTIDE SEQUENCE [LARGE SCALE GENOMIC DNA]</scope>
    <source>
        <strain evidence="1 2">9006-11</strain>
    </source>
</reference>
<dbReference type="EMBL" id="LUGG01000009">
    <property type="protein sequence ID" value="OBZ72314.1"/>
    <property type="molecule type" value="Genomic_DNA"/>
</dbReference>
<keyword evidence="2" id="KW-1185">Reference proteome</keyword>
<gene>
    <name evidence="1" type="ORF">A0H81_07526</name>
</gene>
<name>A0A1C7MBG8_GRIFR</name>
<dbReference type="AlphaFoldDB" id="A0A1C7MBG8"/>
<protein>
    <submittedName>
        <fullName evidence="1">Uncharacterized protein</fullName>
    </submittedName>
</protein>
<evidence type="ECO:0000313" key="2">
    <source>
        <dbReference type="Proteomes" id="UP000092993"/>
    </source>
</evidence>
<comment type="caution">
    <text evidence="1">The sequence shown here is derived from an EMBL/GenBank/DDBJ whole genome shotgun (WGS) entry which is preliminary data.</text>
</comment>
<sequence>MDWGSGVLWSTGSMHPESFADDNVPSALLGDDCCRLASCLASLFHLYIDKTGEKFAILMTQFQGLRVQWFVPLEPP</sequence>
<proteinExistence type="predicted"/>
<evidence type="ECO:0000313" key="1">
    <source>
        <dbReference type="EMBL" id="OBZ72314.1"/>
    </source>
</evidence>